<feature type="signal peptide" evidence="1">
    <location>
        <begin position="1"/>
        <end position="26"/>
    </location>
</feature>
<proteinExistence type="predicted"/>
<name>A0A6A3P1R2_9STRA</name>
<gene>
    <name evidence="2" type="ORF">PR001_g1004</name>
</gene>
<keyword evidence="1" id="KW-0732">Signal</keyword>
<protein>
    <recommendedName>
        <fullName evidence="4">Secreted protein</fullName>
    </recommendedName>
</protein>
<evidence type="ECO:0000313" key="3">
    <source>
        <dbReference type="Proteomes" id="UP000429607"/>
    </source>
</evidence>
<dbReference type="AlphaFoldDB" id="A0A6A3P1R2"/>
<sequence>MIVIATGIVNHCWRVFFLLFSSFLRGKRCRKQAALTDFTGKCRPTDGSVSALLAGRSAVAAGFKPAGCE</sequence>
<evidence type="ECO:0000313" key="2">
    <source>
        <dbReference type="EMBL" id="KAE9051923.1"/>
    </source>
</evidence>
<reference evidence="2 3" key="1">
    <citation type="submission" date="2018-09" db="EMBL/GenBank/DDBJ databases">
        <title>Genomic investigation of the strawberry pathogen Phytophthora fragariae indicates pathogenicity is determined by transcriptional variation in three key races.</title>
        <authorList>
            <person name="Adams T.M."/>
            <person name="Armitage A.D."/>
            <person name="Sobczyk M.K."/>
            <person name="Bates H.J."/>
            <person name="Dunwell J.M."/>
            <person name="Nellist C.F."/>
            <person name="Harrison R.J."/>
        </authorList>
    </citation>
    <scope>NUCLEOTIDE SEQUENCE [LARGE SCALE GENOMIC DNA]</scope>
    <source>
        <strain evidence="2 3">SCRP249</strain>
    </source>
</reference>
<organism evidence="2 3">
    <name type="scientific">Phytophthora rubi</name>
    <dbReference type="NCBI Taxonomy" id="129364"/>
    <lineage>
        <taxon>Eukaryota</taxon>
        <taxon>Sar</taxon>
        <taxon>Stramenopiles</taxon>
        <taxon>Oomycota</taxon>
        <taxon>Peronosporomycetes</taxon>
        <taxon>Peronosporales</taxon>
        <taxon>Peronosporaceae</taxon>
        <taxon>Phytophthora</taxon>
    </lineage>
</organism>
<evidence type="ECO:0000256" key="1">
    <source>
        <dbReference type="SAM" id="SignalP"/>
    </source>
</evidence>
<feature type="chain" id="PRO_5025383083" description="Secreted protein" evidence="1">
    <location>
        <begin position="27"/>
        <end position="69"/>
    </location>
</feature>
<accession>A0A6A3P1R2</accession>
<evidence type="ECO:0008006" key="4">
    <source>
        <dbReference type="Google" id="ProtNLM"/>
    </source>
</evidence>
<comment type="caution">
    <text evidence="2">The sequence shown here is derived from an EMBL/GenBank/DDBJ whole genome shotgun (WGS) entry which is preliminary data.</text>
</comment>
<dbReference type="EMBL" id="QXFV01000029">
    <property type="protein sequence ID" value="KAE9051923.1"/>
    <property type="molecule type" value="Genomic_DNA"/>
</dbReference>
<dbReference type="Proteomes" id="UP000429607">
    <property type="component" value="Unassembled WGS sequence"/>
</dbReference>